<comment type="caution">
    <text evidence="1">The sequence shown here is derived from an EMBL/GenBank/DDBJ whole genome shotgun (WGS) entry which is preliminary data.</text>
</comment>
<dbReference type="Proteomes" id="UP000197768">
    <property type="component" value="Unassembled WGS sequence"/>
</dbReference>
<dbReference type="EMBL" id="MTCZ01000185">
    <property type="protein sequence ID" value="OWP83019.1"/>
    <property type="molecule type" value="Genomic_DNA"/>
</dbReference>
<accession>A0A246GFT9</accession>
<dbReference type="AlphaFoldDB" id="A0A246GFT9"/>
<sequence>MGFEIIETIEPKRGLLTALLNSNIPIAIIKYRQKYLNQFYWKLDVLGLRIDSIKLNEICNAYNDYGFKLQNSTEHYGKEANPEGVVSITLTREQEQEFKQILNQFKEVYNTKDGAVYENPNRSFENAYKLYRIEKRFDRQR</sequence>
<protein>
    <submittedName>
        <fullName evidence="1">Uncharacterized protein</fullName>
    </submittedName>
</protein>
<name>A0A246GFT9_9FLAO</name>
<proteinExistence type="predicted"/>
<organism evidence="1 2">
    <name type="scientific">Flavobacterium davisii</name>
    <dbReference type="NCBI Taxonomy" id="2906077"/>
    <lineage>
        <taxon>Bacteria</taxon>
        <taxon>Pseudomonadati</taxon>
        <taxon>Bacteroidota</taxon>
        <taxon>Flavobacteriia</taxon>
        <taxon>Flavobacteriales</taxon>
        <taxon>Flavobacteriaceae</taxon>
        <taxon>Flavobacterium</taxon>
    </lineage>
</organism>
<gene>
    <name evidence="1" type="ORF">BWK59_12740</name>
</gene>
<dbReference type="RefSeq" id="WP_088394475.1">
    <property type="nucleotide sequence ID" value="NZ_MTCZ01000185.1"/>
</dbReference>
<reference evidence="1 2" key="1">
    <citation type="journal article" date="2017" name="Infect. Genet. Evol.">
        <title>Comparative genome analysis of fish pathogen Flavobacterium columnare reveals extensive sequence diversity within the species.</title>
        <authorList>
            <person name="Kayansamruaj P."/>
            <person name="Dong H.T."/>
            <person name="Hirono I."/>
            <person name="Kondo H."/>
            <person name="Senapin S."/>
            <person name="Rodkhum C."/>
        </authorList>
    </citation>
    <scope>NUCLEOTIDE SEQUENCE [LARGE SCALE GENOMIC DNA]</scope>
    <source>
        <strain evidence="1 2">1215</strain>
    </source>
</reference>
<evidence type="ECO:0000313" key="2">
    <source>
        <dbReference type="Proteomes" id="UP000197768"/>
    </source>
</evidence>
<evidence type="ECO:0000313" key="1">
    <source>
        <dbReference type="EMBL" id="OWP83019.1"/>
    </source>
</evidence>